<dbReference type="AlphaFoldDB" id="A0A6S9CEJ6"/>
<keyword evidence="11" id="KW-0408">Iron</keyword>
<gene>
    <name evidence="14" type="ORF">DBRI00130_LOCUS43199</name>
    <name evidence="15" type="ORF">DBRI00130_LOCUS43200</name>
</gene>
<proteinExistence type="inferred from homology"/>
<dbReference type="PANTHER" id="PTHR31803">
    <property type="entry name" value="ALTERNATIVE OXIDASE"/>
    <property type="match status" value="1"/>
</dbReference>
<keyword evidence="9" id="KW-1133">Transmembrane helix</keyword>
<evidence type="ECO:0000256" key="10">
    <source>
        <dbReference type="ARBA" id="ARBA00023002"/>
    </source>
</evidence>
<evidence type="ECO:0000256" key="8">
    <source>
        <dbReference type="ARBA" id="ARBA00022982"/>
    </source>
</evidence>
<dbReference type="EMBL" id="HBNS01060038">
    <property type="protein sequence ID" value="CAE4666632.1"/>
    <property type="molecule type" value="Transcribed_RNA"/>
</dbReference>
<evidence type="ECO:0000256" key="2">
    <source>
        <dbReference type="ARBA" id="ARBA00004370"/>
    </source>
</evidence>
<accession>A0A6S9CEJ6</accession>
<comment type="similarity">
    <text evidence="3">Belongs to the alternative oxidase family.</text>
</comment>
<dbReference type="EMBL" id="HBNS01060037">
    <property type="protein sequence ID" value="CAE4666628.1"/>
    <property type="molecule type" value="Transcribed_RNA"/>
</dbReference>
<dbReference type="InterPro" id="IPR002680">
    <property type="entry name" value="AOX"/>
</dbReference>
<keyword evidence="13" id="KW-0732">Signal</keyword>
<organism evidence="15">
    <name type="scientific">Ditylum brightwellii</name>
    <dbReference type="NCBI Taxonomy" id="49249"/>
    <lineage>
        <taxon>Eukaryota</taxon>
        <taxon>Sar</taxon>
        <taxon>Stramenopiles</taxon>
        <taxon>Ochrophyta</taxon>
        <taxon>Bacillariophyta</taxon>
        <taxon>Mediophyceae</taxon>
        <taxon>Lithodesmiophycidae</taxon>
        <taxon>Lithodesmiales</taxon>
        <taxon>Lithodesmiaceae</taxon>
        <taxon>Ditylum</taxon>
    </lineage>
</organism>
<evidence type="ECO:0000313" key="15">
    <source>
        <dbReference type="EMBL" id="CAE4666632.1"/>
    </source>
</evidence>
<dbReference type="GO" id="GO:0005739">
    <property type="term" value="C:mitochondrion"/>
    <property type="evidence" value="ECO:0007669"/>
    <property type="project" value="TreeGrafter"/>
</dbReference>
<evidence type="ECO:0000313" key="14">
    <source>
        <dbReference type="EMBL" id="CAE4666628.1"/>
    </source>
</evidence>
<comment type="cofactor">
    <cofactor evidence="1">
        <name>Fe cation</name>
        <dbReference type="ChEBI" id="CHEBI:24875"/>
    </cofactor>
</comment>
<feature type="chain" id="PRO_5036191501" description="Ubiquinol oxidase (non-electrogenic)" evidence="13">
    <location>
        <begin position="27"/>
        <end position="317"/>
    </location>
</feature>
<keyword evidence="12" id="KW-0472">Membrane</keyword>
<evidence type="ECO:0000256" key="6">
    <source>
        <dbReference type="ARBA" id="ARBA00022692"/>
    </source>
</evidence>
<evidence type="ECO:0000256" key="13">
    <source>
        <dbReference type="SAM" id="SignalP"/>
    </source>
</evidence>
<name>A0A6S9CEJ6_9STRA</name>
<dbReference type="GO" id="GO:0010230">
    <property type="term" value="P:alternative respiration"/>
    <property type="evidence" value="ECO:0007669"/>
    <property type="project" value="TreeGrafter"/>
</dbReference>
<keyword evidence="4" id="KW-0813">Transport</keyword>
<evidence type="ECO:0000256" key="5">
    <source>
        <dbReference type="ARBA" id="ARBA00022660"/>
    </source>
</evidence>
<keyword evidence="7" id="KW-0479">Metal-binding</keyword>
<protein>
    <recommendedName>
        <fullName evidence="16">Ubiquinol oxidase (non-electrogenic)</fullName>
    </recommendedName>
</protein>
<dbReference type="GO" id="GO:0016020">
    <property type="term" value="C:membrane"/>
    <property type="evidence" value="ECO:0007669"/>
    <property type="project" value="UniProtKB-SubCell"/>
</dbReference>
<dbReference type="InterPro" id="IPR038659">
    <property type="entry name" value="AOX_sf"/>
</dbReference>
<dbReference type="Pfam" id="PF01786">
    <property type="entry name" value="AOX"/>
    <property type="match status" value="1"/>
</dbReference>
<evidence type="ECO:0000256" key="7">
    <source>
        <dbReference type="ARBA" id="ARBA00022723"/>
    </source>
</evidence>
<evidence type="ECO:0000256" key="3">
    <source>
        <dbReference type="ARBA" id="ARBA00008388"/>
    </source>
</evidence>
<sequence length="317" mass="36035">MLAMKLRLHLIGLASLLLTAKFETSAFTMPPIFAGKLLTKSAITPISPISPSITRATSPCLNSKSVTSGEDLVGKKNPSGILGEPLNEDIEEFNRNIVGFIKKIVFDILYRGEGREYARFYALETIAREPYFAYLGALHFYETAGVWRKANYLKIHFAEEWNELHHLLIMEELGGADKWIDRFIAQHIAVAYYWIVLAMYFYNPTLAYNLNQAVEEHAYATYDQFLNKYSAGLKEQPAPQVALDYYRDGDLYMFDEFQTDTCESRRPVINNLYDVFVAIRDDEAEHVKTMKLLQADVELQTSNDGTCEAPPELLLGA</sequence>
<comment type="subcellular location">
    <subcellularLocation>
        <location evidence="2">Membrane</location>
    </subcellularLocation>
</comment>
<evidence type="ECO:0000256" key="11">
    <source>
        <dbReference type="ARBA" id="ARBA00023004"/>
    </source>
</evidence>
<dbReference type="GO" id="GO:0046872">
    <property type="term" value="F:metal ion binding"/>
    <property type="evidence" value="ECO:0007669"/>
    <property type="project" value="UniProtKB-KW"/>
</dbReference>
<evidence type="ECO:0008006" key="16">
    <source>
        <dbReference type="Google" id="ProtNLM"/>
    </source>
</evidence>
<evidence type="ECO:0000256" key="4">
    <source>
        <dbReference type="ARBA" id="ARBA00022448"/>
    </source>
</evidence>
<keyword evidence="8" id="KW-0249">Electron transport</keyword>
<keyword evidence="6" id="KW-0812">Transmembrane</keyword>
<keyword evidence="5" id="KW-0679">Respiratory chain</keyword>
<keyword evidence="10" id="KW-0560">Oxidoreductase</keyword>
<evidence type="ECO:0000256" key="9">
    <source>
        <dbReference type="ARBA" id="ARBA00022989"/>
    </source>
</evidence>
<evidence type="ECO:0000256" key="1">
    <source>
        <dbReference type="ARBA" id="ARBA00001962"/>
    </source>
</evidence>
<dbReference type="GO" id="GO:0009916">
    <property type="term" value="F:alternative oxidase activity"/>
    <property type="evidence" value="ECO:0007669"/>
    <property type="project" value="InterPro"/>
</dbReference>
<evidence type="ECO:0000256" key="12">
    <source>
        <dbReference type="ARBA" id="ARBA00023136"/>
    </source>
</evidence>
<feature type="signal peptide" evidence="13">
    <location>
        <begin position="1"/>
        <end position="26"/>
    </location>
</feature>
<reference evidence="15" key="1">
    <citation type="submission" date="2021-01" db="EMBL/GenBank/DDBJ databases">
        <authorList>
            <person name="Corre E."/>
            <person name="Pelletier E."/>
            <person name="Niang G."/>
            <person name="Scheremetjew M."/>
            <person name="Finn R."/>
            <person name="Kale V."/>
            <person name="Holt S."/>
            <person name="Cochrane G."/>
            <person name="Meng A."/>
            <person name="Brown T."/>
            <person name="Cohen L."/>
        </authorList>
    </citation>
    <scope>NUCLEOTIDE SEQUENCE</scope>
    <source>
        <strain evidence="15">GSO104</strain>
    </source>
</reference>
<dbReference type="PANTHER" id="PTHR31803:SF10">
    <property type="entry name" value="UBIQUINOL OXIDASE 4, CHLOROPLASTIC_CHROMOPLASTIC"/>
    <property type="match status" value="1"/>
</dbReference>
<dbReference type="Gene3D" id="1.20.1260.140">
    <property type="entry name" value="Alternative oxidase"/>
    <property type="match status" value="1"/>
</dbReference>